<feature type="domain" description="Outer membrane protein beta-barrel" evidence="2">
    <location>
        <begin position="59"/>
        <end position="164"/>
    </location>
</feature>
<dbReference type="OrthoDB" id="5765759at2"/>
<evidence type="ECO:0000313" key="4">
    <source>
        <dbReference type="Proteomes" id="UP000034228"/>
    </source>
</evidence>
<dbReference type="Pfam" id="PF13505">
    <property type="entry name" value="OMP_b-brl"/>
    <property type="match status" value="2"/>
</dbReference>
<keyword evidence="4" id="KW-1185">Reference proteome</keyword>
<name>A0A0M2V3V7_9GAMM</name>
<proteinExistence type="predicted"/>
<dbReference type="InterPro" id="IPR011250">
    <property type="entry name" value="OMP/PagP_B-barrel"/>
</dbReference>
<dbReference type="AlphaFoldDB" id="A0A0M2V3V7"/>
<evidence type="ECO:0000259" key="2">
    <source>
        <dbReference type="Pfam" id="PF13505"/>
    </source>
</evidence>
<comment type="caution">
    <text evidence="3">The sequence shown here is derived from an EMBL/GenBank/DDBJ whole genome shotgun (WGS) entry which is preliminary data.</text>
</comment>
<accession>A0A0M2V3V7</accession>
<dbReference type="Proteomes" id="UP000034228">
    <property type="component" value="Unassembled WGS sequence"/>
</dbReference>
<evidence type="ECO:0000313" key="3">
    <source>
        <dbReference type="EMBL" id="KKO45089.1"/>
    </source>
</evidence>
<dbReference type="InterPro" id="IPR027385">
    <property type="entry name" value="Beta-barrel_OMP"/>
</dbReference>
<dbReference type="SUPFAM" id="SSF56925">
    <property type="entry name" value="OMPA-like"/>
    <property type="match status" value="1"/>
</dbReference>
<gene>
    <name evidence="3" type="ORF">WG68_11660</name>
</gene>
<sequence>MAQQRRTNKAALLDYFVTHCLHKSIYPPFCFSYKHNREALAKLQSLNKIGCFMLFKKIALVAAVFSCTAVQANTAPSYRYLQGSIEHISQSGDESFSDTGFGAAGAWQFNNNWFIATEWQRFTDSESYTESFNNERVDMSLKLTLDRYYFGTGYVMPISDITNISFAGYIGSYRVGVRSSFQAFINNQLSFSDSYSDSSSNESVKVETVVRSNINNNVELTGRAYYEYLNANLDDKSQYGLGAGAQYNFTPNFALRADLSYGRLLDENTTQFSLGARYHF</sequence>
<dbReference type="EMBL" id="LAHO01000011">
    <property type="protein sequence ID" value="KKO45089.1"/>
    <property type="molecule type" value="Genomic_DNA"/>
</dbReference>
<feature type="domain" description="Outer membrane protein beta-barrel" evidence="2">
    <location>
        <begin position="173"/>
        <end position="280"/>
    </location>
</feature>
<dbReference type="Gene3D" id="2.40.160.20">
    <property type="match status" value="1"/>
</dbReference>
<keyword evidence="1" id="KW-0732">Signal</keyword>
<evidence type="ECO:0000256" key="1">
    <source>
        <dbReference type="ARBA" id="ARBA00022729"/>
    </source>
</evidence>
<organism evidence="3 4">
    <name type="scientific">Arsukibacterium ikkense</name>
    <dbReference type="NCBI Taxonomy" id="336831"/>
    <lineage>
        <taxon>Bacteria</taxon>
        <taxon>Pseudomonadati</taxon>
        <taxon>Pseudomonadota</taxon>
        <taxon>Gammaproteobacteria</taxon>
        <taxon>Chromatiales</taxon>
        <taxon>Chromatiaceae</taxon>
        <taxon>Arsukibacterium</taxon>
    </lineage>
</organism>
<protein>
    <recommendedName>
        <fullName evidence="2">Outer membrane protein beta-barrel domain-containing protein</fullName>
    </recommendedName>
</protein>
<reference evidence="3 4" key="1">
    <citation type="submission" date="2015-03" db="EMBL/GenBank/DDBJ databases">
        <title>Draft genome sequences of two protease-producing strains of Arsukibacterium isolated from two cold and alkaline environments.</title>
        <authorList>
            <person name="Lylloff J.E."/>
            <person name="Skov L.B."/>
            <person name="Jepsen M."/>
            <person name="Hallin P.F."/>
            <person name="Sorensen S.J."/>
            <person name="Stougaard P."/>
            <person name="Glaring M.A."/>
        </authorList>
    </citation>
    <scope>NUCLEOTIDE SEQUENCE [LARGE SCALE GENOMIC DNA]</scope>
    <source>
        <strain evidence="3 4">GCM72</strain>
    </source>
</reference>